<dbReference type="Proteomes" id="UP000188268">
    <property type="component" value="Unassembled WGS sequence"/>
</dbReference>
<proteinExistence type="predicted"/>
<keyword evidence="2" id="KW-1185">Reference proteome</keyword>
<evidence type="ECO:0000313" key="1">
    <source>
        <dbReference type="EMBL" id="OMO84391.1"/>
    </source>
</evidence>
<dbReference type="OrthoDB" id="10297123at2759"/>
<protein>
    <submittedName>
        <fullName evidence="1">Uncharacterized protein</fullName>
    </submittedName>
</protein>
<name>A0A1R3IP93_COCAP</name>
<reference evidence="1 2" key="1">
    <citation type="submission" date="2013-09" db="EMBL/GenBank/DDBJ databases">
        <title>Corchorus capsularis genome sequencing.</title>
        <authorList>
            <person name="Alam M."/>
            <person name="Haque M.S."/>
            <person name="Islam M.S."/>
            <person name="Emdad E.M."/>
            <person name="Islam M.M."/>
            <person name="Ahmed B."/>
            <person name="Halim A."/>
            <person name="Hossen Q.M.M."/>
            <person name="Hossain M.Z."/>
            <person name="Ahmed R."/>
            <person name="Khan M.M."/>
            <person name="Islam R."/>
            <person name="Rashid M.M."/>
            <person name="Khan S.A."/>
            <person name="Rahman M.S."/>
            <person name="Alam M."/>
        </authorList>
    </citation>
    <scope>NUCLEOTIDE SEQUENCE [LARGE SCALE GENOMIC DNA]</scope>
    <source>
        <strain evidence="2">cv. CVL-1</strain>
        <tissue evidence="1">Whole seedling</tissue>
    </source>
</reference>
<gene>
    <name evidence="1" type="ORF">CCACVL1_10834</name>
</gene>
<dbReference type="Gramene" id="OMO84391">
    <property type="protein sequence ID" value="OMO84391"/>
    <property type="gene ID" value="CCACVL1_10834"/>
</dbReference>
<sequence length="227" mass="26432">MDDISVNKNGDVKLAVKQSCAPDEDLNSHYQVYLASLIHFMCKPDISAKPPTPPMVLRPEIRKFLILSDIVESFESHRELILKHPIFWNGDKLMQFFMALRVHHFKIPKSYDSIKILPCCEHQNLQWRDKVKACFRPVGFGLYLGECYGYDNADDTKYTDTVGGFLWFLRNLCTHIYERIPTIGLRLTVVEGFSEMMRSQFPVFFSDLVNECYFLLEFSNLLESLLD</sequence>
<evidence type="ECO:0000313" key="2">
    <source>
        <dbReference type="Proteomes" id="UP000188268"/>
    </source>
</evidence>
<accession>A0A1R3IP93</accession>
<organism evidence="1 2">
    <name type="scientific">Corchorus capsularis</name>
    <name type="common">Jute</name>
    <dbReference type="NCBI Taxonomy" id="210143"/>
    <lineage>
        <taxon>Eukaryota</taxon>
        <taxon>Viridiplantae</taxon>
        <taxon>Streptophyta</taxon>
        <taxon>Embryophyta</taxon>
        <taxon>Tracheophyta</taxon>
        <taxon>Spermatophyta</taxon>
        <taxon>Magnoliopsida</taxon>
        <taxon>eudicotyledons</taxon>
        <taxon>Gunneridae</taxon>
        <taxon>Pentapetalae</taxon>
        <taxon>rosids</taxon>
        <taxon>malvids</taxon>
        <taxon>Malvales</taxon>
        <taxon>Malvaceae</taxon>
        <taxon>Grewioideae</taxon>
        <taxon>Apeibeae</taxon>
        <taxon>Corchorus</taxon>
    </lineage>
</organism>
<dbReference type="EMBL" id="AWWV01009728">
    <property type="protein sequence ID" value="OMO84391.1"/>
    <property type="molecule type" value="Genomic_DNA"/>
</dbReference>
<comment type="caution">
    <text evidence="1">The sequence shown here is derived from an EMBL/GenBank/DDBJ whole genome shotgun (WGS) entry which is preliminary data.</text>
</comment>
<dbReference type="AlphaFoldDB" id="A0A1R3IP93"/>